<organism evidence="1 2">
    <name type="scientific">Neisseria gonorrhoeae</name>
    <dbReference type="NCBI Taxonomy" id="485"/>
    <lineage>
        <taxon>Bacteria</taxon>
        <taxon>Pseudomonadati</taxon>
        <taxon>Pseudomonadota</taxon>
        <taxon>Betaproteobacteria</taxon>
        <taxon>Neisseriales</taxon>
        <taxon>Neisseriaceae</taxon>
        <taxon>Neisseria</taxon>
    </lineage>
</organism>
<feature type="non-terminal residue" evidence="1">
    <location>
        <position position="1"/>
    </location>
</feature>
<feature type="non-terminal residue" evidence="1">
    <location>
        <position position="135"/>
    </location>
</feature>
<dbReference type="EMBL" id="SUQX01000331">
    <property type="protein sequence ID" value="TJX00582.1"/>
    <property type="molecule type" value="Genomic_DNA"/>
</dbReference>
<reference evidence="1 2" key="1">
    <citation type="submission" date="2019-04" db="EMBL/GenBank/DDBJ databases">
        <title>The CDC panel for molecular diagnostics of ciprofloxacin resistance and its use for research and clinical development.</title>
        <authorList>
            <person name="Liu H."/>
            <person name="Tang K."/>
            <person name="Pham C."/>
            <person name="Schmerer M."/>
        </authorList>
    </citation>
    <scope>NUCLEOTIDE SEQUENCE [LARGE SCALE GENOMIC DNA]</scope>
    <source>
        <strain evidence="1 2">LRRBGS_0742</strain>
    </source>
</reference>
<protein>
    <submittedName>
        <fullName evidence="1">Glycosyltransferase family 2 protein</fullName>
    </submittedName>
</protein>
<name>A0AAX2TL78_NEIGO</name>
<sequence length="135" mass="15003">EILIAQRPVMTVKPTGWTNVARGGEFGVGRRIDFHLPEHFADGRVRGLSARTVSGRSLISEPVAFVAFERGLEQTIAELGRWDSERLRGQLFDQLLPASVPFHTYRSWKERFAPTAMESDAPSEAAVVLIGEARV</sequence>
<accession>A0AAX2TL78</accession>
<proteinExistence type="predicted"/>
<evidence type="ECO:0000313" key="2">
    <source>
        <dbReference type="Proteomes" id="UP000307092"/>
    </source>
</evidence>
<evidence type="ECO:0000313" key="1">
    <source>
        <dbReference type="EMBL" id="TJX00582.1"/>
    </source>
</evidence>
<comment type="caution">
    <text evidence="1">The sequence shown here is derived from an EMBL/GenBank/DDBJ whole genome shotgun (WGS) entry which is preliminary data.</text>
</comment>
<dbReference type="AlphaFoldDB" id="A0AAX2TL78"/>
<dbReference type="RefSeq" id="WP_222598043.1">
    <property type="nucleotide sequence ID" value="NZ_SUQX01000331.1"/>
</dbReference>
<gene>
    <name evidence="1" type="ORF">E8M63_14275</name>
</gene>
<dbReference type="Proteomes" id="UP000307092">
    <property type="component" value="Unassembled WGS sequence"/>
</dbReference>